<keyword evidence="13" id="KW-1185">Reference proteome</keyword>
<accession>A0A9P6UE98</accession>
<evidence type="ECO:0000256" key="8">
    <source>
        <dbReference type="PIRSR" id="PIRSR601952-1"/>
    </source>
</evidence>
<keyword evidence="6 9" id="KW-0862">Zinc</keyword>
<feature type="binding site" evidence="9">
    <location>
        <position position="171"/>
    </location>
    <ligand>
        <name>Mg(2+)</name>
        <dbReference type="ChEBI" id="CHEBI:18420"/>
    </ligand>
</feature>
<keyword evidence="11" id="KW-1133">Transmembrane helix</keyword>
<evidence type="ECO:0000256" key="5">
    <source>
        <dbReference type="ARBA" id="ARBA00022801"/>
    </source>
</evidence>
<feature type="active site" description="Phosphoserine intermediate" evidence="8">
    <location>
        <position position="120"/>
    </location>
</feature>
<dbReference type="InterPro" id="IPR017850">
    <property type="entry name" value="Alkaline_phosphatase_core_sf"/>
</dbReference>
<dbReference type="Gene3D" id="3.40.720.10">
    <property type="entry name" value="Alkaline Phosphatase, subunit A"/>
    <property type="match status" value="1"/>
</dbReference>
<evidence type="ECO:0000256" key="4">
    <source>
        <dbReference type="ARBA" id="ARBA00022723"/>
    </source>
</evidence>
<organism evidence="12 13">
    <name type="scientific">Linnemannia gamsii</name>
    <dbReference type="NCBI Taxonomy" id="64522"/>
    <lineage>
        <taxon>Eukaryota</taxon>
        <taxon>Fungi</taxon>
        <taxon>Fungi incertae sedis</taxon>
        <taxon>Mucoromycota</taxon>
        <taxon>Mortierellomycotina</taxon>
        <taxon>Mortierellomycetes</taxon>
        <taxon>Mortierellales</taxon>
        <taxon>Mortierellaceae</taxon>
        <taxon>Linnemannia</taxon>
    </lineage>
</organism>
<keyword evidence="5" id="KW-0378">Hydrolase</keyword>
<feature type="binding site" evidence="9">
    <location>
        <position position="70"/>
    </location>
    <ligand>
        <name>Mg(2+)</name>
        <dbReference type="ChEBI" id="CHEBI:18420"/>
    </ligand>
</feature>
<keyword evidence="3" id="KW-0597">Phosphoprotein</keyword>
<evidence type="ECO:0000313" key="13">
    <source>
        <dbReference type="Proteomes" id="UP000823405"/>
    </source>
</evidence>
<comment type="cofactor">
    <cofactor evidence="9">
        <name>Mg(2+)</name>
        <dbReference type="ChEBI" id="CHEBI:18420"/>
    </cofactor>
    <text evidence="9">Binds 1 Mg(2+) ion.</text>
</comment>
<dbReference type="PRINTS" id="PR00113">
    <property type="entry name" value="ALKPHPHTASE"/>
</dbReference>
<keyword evidence="7 9" id="KW-0460">Magnesium</keyword>
<evidence type="ECO:0000256" key="2">
    <source>
        <dbReference type="ARBA" id="ARBA00012647"/>
    </source>
</evidence>
<dbReference type="GO" id="GO:0004035">
    <property type="term" value="F:alkaline phosphatase activity"/>
    <property type="evidence" value="ECO:0007669"/>
    <property type="project" value="UniProtKB-EC"/>
</dbReference>
<dbReference type="InterPro" id="IPR018299">
    <property type="entry name" value="Alkaline_phosphatase_AS"/>
</dbReference>
<keyword evidence="11" id="KW-0812">Transmembrane</keyword>
<dbReference type="PROSITE" id="PS00123">
    <property type="entry name" value="ALKALINE_PHOSPHATASE"/>
    <property type="match status" value="1"/>
</dbReference>
<dbReference type="PANTHER" id="PTHR11596">
    <property type="entry name" value="ALKALINE PHOSPHATASE"/>
    <property type="match status" value="1"/>
</dbReference>
<dbReference type="AlphaFoldDB" id="A0A9P6UE98"/>
<dbReference type="GO" id="GO:0046872">
    <property type="term" value="F:metal ion binding"/>
    <property type="evidence" value="ECO:0007669"/>
    <property type="project" value="UniProtKB-KW"/>
</dbReference>
<feature type="transmembrane region" description="Helical" evidence="11">
    <location>
        <begin position="44"/>
        <end position="65"/>
    </location>
</feature>
<evidence type="ECO:0000256" key="1">
    <source>
        <dbReference type="ARBA" id="ARBA00005984"/>
    </source>
</evidence>
<gene>
    <name evidence="12" type="ORF">BGZ97_009365</name>
</gene>
<dbReference type="SUPFAM" id="SSF53649">
    <property type="entry name" value="Alkaline phosphatase-like"/>
    <property type="match status" value="1"/>
</dbReference>
<protein>
    <recommendedName>
        <fullName evidence="2">alkaline phosphatase</fullName>
        <ecNumber evidence="2">3.1.3.1</ecNumber>
    </recommendedName>
</protein>
<dbReference type="OrthoDB" id="7392499at2759"/>
<evidence type="ECO:0000256" key="9">
    <source>
        <dbReference type="PIRSR" id="PIRSR601952-2"/>
    </source>
</evidence>
<name>A0A9P6UE98_9FUNG</name>
<comment type="caution">
    <text evidence="12">The sequence shown here is derived from an EMBL/GenBank/DDBJ whole genome shotgun (WGS) entry which is preliminary data.</text>
</comment>
<comment type="similarity">
    <text evidence="1 10">Belongs to the alkaline phosphatase family.</text>
</comment>
<proteinExistence type="inferred from homology"/>
<keyword evidence="4 9" id="KW-0479">Metal-binding</keyword>
<dbReference type="EMBL" id="JAAAIN010004488">
    <property type="protein sequence ID" value="KAG0280621.1"/>
    <property type="molecule type" value="Genomic_DNA"/>
</dbReference>
<keyword evidence="11" id="KW-0472">Membrane</keyword>
<evidence type="ECO:0000256" key="7">
    <source>
        <dbReference type="ARBA" id="ARBA00022842"/>
    </source>
</evidence>
<dbReference type="PANTHER" id="PTHR11596:SF5">
    <property type="entry name" value="ALKALINE PHOSPHATASE"/>
    <property type="match status" value="1"/>
</dbReference>
<feature type="binding site" evidence="9">
    <location>
        <position position="70"/>
    </location>
    <ligand>
        <name>Zn(2+)</name>
        <dbReference type="ChEBI" id="CHEBI:29105"/>
        <label>2</label>
    </ligand>
</feature>
<comment type="cofactor">
    <cofactor evidence="9">
        <name>Zn(2+)</name>
        <dbReference type="ChEBI" id="CHEBI:29105"/>
    </cofactor>
    <text evidence="9">Binds 2 Zn(2+) ions.</text>
</comment>
<dbReference type="Pfam" id="PF00245">
    <property type="entry name" value="Alk_phosphatase"/>
    <property type="match status" value="1"/>
</dbReference>
<feature type="non-terminal residue" evidence="12">
    <location>
        <position position="183"/>
    </location>
</feature>
<dbReference type="GO" id="GO:0000329">
    <property type="term" value="C:fungal-type vacuole membrane"/>
    <property type="evidence" value="ECO:0007669"/>
    <property type="project" value="TreeGrafter"/>
</dbReference>
<reference evidence="12" key="1">
    <citation type="journal article" date="2020" name="Fungal Divers.">
        <title>Resolving the Mortierellaceae phylogeny through synthesis of multi-gene phylogenetics and phylogenomics.</title>
        <authorList>
            <person name="Vandepol N."/>
            <person name="Liber J."/>
            <person name="Desiro A."/>
            <person name="Na H."/>
            <person name="Kennedy M."/>
            <person name="Barry K."/>
            <person name="Grigoriev I.V."/>
            <person name="Miller A.N."/>
            <person name="O'Donnell K."/>
            <person name="Stajich J.E."/>
            <person name="Bonito G."/>
        </authorList>
    </citation>
    <scope>NUCLEOTIDE SEQUENCE</scope>
    <source>
        <strain evidence="12">NVP60</strain>
    </source>
</reference>
<evidence type="ECO:0000256" key="11">
    <source>
        <dbReference type="SAM" id="Phobius"/>
    </source>
</evidence>
<dbReference type="Proteomes" id="UP000823405">
    <property type="component" value="Unassembled WGS sequence"/>
</dbReference>
<evidence type="ECO:0000313" key="12">
    <source>
        <dbReference type="EMBL" id="KAG0280621.1"/>
    </source>
</evidence>
<feature type="binding site" evidence="9">
    <location>
        <position position="173"/>
    </location>
    <ligand>
        <name>Mg(2+)</name>
        <dbReference type="ChEBI" id="CHEBI:18420"/>
    </ligand>
</feature>
<evidence type="ECO:0000256" key="6">
    <source>
        <dbReference type="ARBA" id="ARBA00022833"/>
    </source>
</evidence>
<sequence length="183" mass="19763">MARREATAPLLANEDPRDEFDDEERELLRKEEAKHIRRERARMVLCLGLAIVLTTSAVTITFYFAKMSLDGFGPASQTYGRTFYKYKNRGTVLEGEPTSLDTLLVGTSRTRSSDSLVSDSAAGATAFSCAMKTYNGAIAVDPTGNPCGTILEAAKDLGMLTGVVVTSRITHATPAAFSAHVIH</sequence>
<evidence type="ECO:0000256" key="10">
    <source>
        <dbReference type="RuleBase" id="RU003946"/>
    </source>
</evidence>
<dbReference type="EC" id="3.1.3.1" evidence="2"/>
<evidence type="ECO:0000256" key="3">
    <source>
        <dbReference type="ARBA" id="ARBA00022553"/>
    </source>
</evidence>
<dbReference type="InterPro" id="IPR001952">
    <property type="entry name" value="Alkaline_phosphatase"/>
</dbReference>